<dbReference type="RefSeq" id="WP_180910319.1">
    <property type="nucleotide sequence ID" value="NZ_CAIJDP010000087.1"/>
</dbReference>
<reference evidence="1 2" key="1">
    <citation type="submission" date="2020-06" db="EMBL/GenBank/DDBJ databases">
        <authorList>
            <person name="Criscuolo A."/>
        </authorList>
    </citation>
    <scope>NUCLEOTIDE SEQUENCE [LARGE SCALE GENOMIC DNA]</scope>
    <source>
        <strain evidence="2">CIP 111411</strain>
    </source>
</reference>
<evidence type="ECO:0000313" key="1">
    <source>
        <dbReference type="EMBL" id="CAD0008204.1"/>
    </source>
</evidence>
<dbReference type="EMBL" id="CAIJDP010000087">
    <property type="protein sequence ID" value="CAD0008204.1"/>
    <property type="molecule type" value="Genomic_DNA"/>
</dbReference>
<gene>
    <name evidence="1" type="ORF">FLAT13_04245</name>
</gene>
<name>A0A6V6Z9S7_9FLAO</name>
<accession>A0A6V6Z9S7</accession>
<dbReference type="Proteomes" id="UP000530060">
    <property type="component" value="Unassembled WGS sequence"/>
</dbReference>
<proteinExistence type="predicted"/>
<sequence length="63" mass="7143">MSKQSEQILVEQFVGQLQKPDYKYTAIAAEKALPANLKIQLEKHNFFSCIIHALSMLYPCVSS</sequence>
<organism evidence="1 2">
    <name type="scientific">Flavobacterium salmonis</name>
    <dbReference type="NCBI Taxonomy" id="2654844"/>
    <lineage>
        <taxon>Bacteria</taxon>
        <taxon>Pseudomonadati</taxon>
        <taxon>Bacteroidota</taxon>
        <taxon>Flavobacteriia</taxon>
        <taxon>Flavobacteriales</taxon>
        <taxon>Flavobacteriaceae</taxon>
        <taxon>Flavobacterium</taxon>
    </lineage>
</organism>
<evidence type="ECO:0000313" key="2">
    <source>
        <dbReference type="Proteomes" id="UP000530060"/>
    </source>
</evidence>
<keyword evidence="2" id="KW-1185">Reference proteome</keyword>
<dbReference type="AlphaFoldDB" id="A0A6V6Z9S7"/>
<comment type="caution">
    <text evidence="1">The sequence shown here is derived from an EMBL/GenBank/DDBJ whole genome shotgun (WGS) entry which is preliminary data.</text>
</comment>
<protein>
    <submittedName>
        <fullName evidence="1">Uncharacterized protein</fullName>
    </submittedName>
</protein>